<dbReference type="SMART" id="SM00320">
    <property type="entry name" value="WD40"/>
    <property type="match status" value="12"/>
</dbReference>
<dbReference type="PROSITE" id="PS50082">
    <property type="entry name" value="WD_REPEATS_2"/>
    <property type="match status" value="8"/>
</dbReference>
<feature type="repeat" description="WD" evidence="3">
    <location>
        <begin position="182"/>
        <end position="214"/>
    </location>
</feature>
<keyword evidence="1 3" id="KW-0853">WD repeat</keyword>
<dbReference type="InterPro" id="IPR019775">
    <property type="entry name" value="WD40_repeat_CS"/>
</dbReference>
<feature type="repeat" description="WD" evidence="3">
    <location>
        <begin position="538"/>
        <end position="570"/>
    </location>
</feature>
<evidence type="ECO:0000256" key="1">
    <source>
        <dbReference type="ARBA" id="ARBA00022574"/>
    </source>
</evidence>
<feature type="repeat" description="WD" evidence="3">
    <location>
        <begin position="313"/>
        <end position="356"/>
    </location>
</feature>
<dbReference type="AlphaFoldDB" id="A0A2P6NIT6"/>
<reference evidence="5 6" key="1">
    <citation type="journal article" date="2018" name="Genome Biol. Evol.">
        <title>Multiple Roots of Fruiting Body Formation in Amoebozoa.</title>
        <authorList>
            <person name="Hillmann F."/>
            <person name="Forbes G."/>
            <person name="Novohradska S."/>
            <person name="Ferling I."/>
            <person name="Riege K."/>
            <person name="Groth M."/>
            <person name="Westermann M."/>
            <person name="Marz M."/>
            <person name="Spaller T."/>
            <person name="Winckler T."/>
            <person name="Schaap P."/>
            <person name="Glockner G."/>
        </authorList>
    </citation>
    <scope>NUCLEOTIDE SEQUENCE [LARGE SCALE GENOMIC DNA]</scope>
    <source>
        <strain evidence="5 6">Jena</strain>
    </source>
</reference>
<evidence type="ECO:0000313" key="6">
    <source>
        <dbReference type="Proteomes" id="UP000241769"/>
    </source>
</evidence>
<feature type="repeat" description="WD" evidence="3">
    <location>
        <begin position="620"/>
        <end position="652"/>
    </location>
</feature>
<dbReference type="STRING" id="1890364.A0A2P6NIT6"/>
<keyword evidence="2" id="KW-0677">Repeat</keyword>
<keyword evidence="6" id="KW-1185">Reference proteome</keyword>
<feature type="repeat" description="WD" evidence="3">
    <location>
        <begin position="448"/>
        <end position="491"/>
    </location>
</feature>
<dbReference type="InterPro" id="IPR036322">
    <property type="entry name" value="WD40_repeat_dom_sf"/>
</dbReference>
<feature type="repeat" description="WD" evidence="3">
    <location>
        <begin position="360"/>
        <end position="391"/>
    </location>
</feature>
<dbReference type="PROSITE" id="PS50294">
    <property type="entry name" value="WD_REPEATS_REGION"/>
    <property type="match status" value="5"/>
</dbReference>
<dbReference type="Proteomes" id="UP000241769">
    <property type="component" value="Unassembled WGS sequence"/>
</dbReference>
<dbReference type="PANTHER" id="PTHR22847">
    <property type="entry name" value="WD40 REPEAT PROTEIN"/>
    <property type="match status" value="1"/>
</dbReference>
<dbReference type="SUPFAM" id="SSF50978">
    <property type="entry name" value="WD40 repeat-like"/>
    <property type="match status" value="2"/>
</dbReference>
<accession>A0A2P6NIT6</accession>
<evidence type="ECO:0000256" key="4">
    <source>
        <dbReference type="SAM" id="MobiDB-lite"/>
    </source>
</evidence>
<dbReference type="Gene3D" id="2.130.10.10">
    <property type="entry name" value="YVTN repeat-like/Quinoprotein amine dehydrogenase"/>
    <property type="match status" value="5"/>
</dbReference>
<dbReference type="OrthoDB" id="6262491at2759"/>
<organism evidence="5 6">
    <name type="scientific">Planoprotostelium fungivorum</name>
    <dbReference type="NCBI Taxonomy" id="1890364"/>
    <lineage>
        <taxon>Eukaryota</taxon>
        <taxon>Amoebozoa</taxon>
        <taxon>Evosea</taxon>
        <taxon>Variosea</taxon>
        <taxon>Cavosteliida</taxon>
        <taxon>Cavosteliaceae</taxon>
        <taxon>Planoprotostelium</taxon>
    </lineage>
</organism>
<evidence type="ECO:0000313" key="5">
    <source>
        <dbReference type="EMBL" id="PRP83851.1"/>
    </source>
</evidence>
<protein>
    <submittedName>
        <fullName evidence="5">Uncharacterized protein</fullName>
    </submittedName>
</protein>
<dbReference type="InParanoid" id="A0A2P6NIT6"/>
<gene>
    <name evidence="5" type="ORF">PROFUN_08882</name>
</gene>
<dbReference type="GO" id="GO:1990234">
    <property type="term" value="C:transferase complex"/>
    <property type="evidence" value="ECO:0007669"/>
    <property type="project" value="UniProtKB-ARBA"/>
</dbReference>
<feature type="repeat" description="WD" evidence="3">
    <location>
        <begin position="495"/>
        <end position="527"/>
    </location>
</feature>
<dbReference type="CDD" id="cd00200">
    <property type="entry name" value="WD40"/>
    <property type="match status" value="1"/>
</dbReference>
<feature type="compositionally biased region" description="Polar residues" evidence="4">
    <location>
        <begin position="761"/>
        <end position="781"/>
    </location>
</feature>
<proteinExistence type="predicted"/>
<dbReference type="PANTHER" id="PTHR22847:SF637">
    <property type="entry name" value="WD REPEAT DOMAIN 5B"/>
    <property type="match status" value="1"/>
</dbReference>
<comment type="caution">
    <text evidence="5">The sequence shown here is derived from an EMBL/GenBank/DDBJ whole genome shotgun (WGS) entry which is preliminary data.</text>
</comment>
<dbReference type="Pfam" id="PF00400">
    <property type="entry name" value="WD40"/>
    <property type="match status" value="7"/>
</dbReference>
<feature type="region of interest" description="Disordered" evidence="4">
    <location>
        <begin position="749"/>
        <end position="781"/>
    </location>
</feature>
<evidence type="ECO:0000256" key="2">
    <source>
        <dbReference type="ARBA" id="ARBA00022737"/>
    </source>
</evidence>
<dbReference type="InterPro" id="IPR001680">
    <property type="entry name" value="WD40_rpt"/>
</dbReference>
<evidence type="ECO:0000256" key="3">
    <source>
        <dbReference type="PROSITE-ProRule" id="PRU00221"/>
    </source>
</evidence>
<dbReference type="EMBL" id="MDYQ01000074">
    <property type="protein sequence ID" value="PRP83851.1"/>
    <property type="molecule type" value="Genomic_DNA"/>
</dbReference>
<dbReference type="InterPro" id="IPR015943">
    <property type="entry name" value="WD40/YVTN_repeat-like_dom_sf"/>
</dbReference>
<dbReference type="PROSITE" id="PS00678">
    <property type="entry name" value="WD_REPEATS_1"/>
    <property type="match status" value="1"/>
</dbReference>
<sequence>MEVRQTIVEAHNGQITCVTFNVMSQRLITGSEDHNIKLPTLFTGEVYVLFISLSMLVSGINNIAFFSSSLDGTIVAWSSMYKTSWEKKLNVPCSCLVWDKKRHHLAAGFKESVYLYRLTKNRLDSWGGDSGSELLEVVTIVRMSGEFVRCMLYHDNRIVTGSFDRSISIFDSSNGRRTLKISNAHKAAVSVMTADEDNNRFITGGFDKKVKIWNWDGTVVFEIGGFVDPISGICYNPITKTIWVGASSAAPQIFDPLTGINITEFVPGVIPKQQCVISSILFIPNTGEIVGTSTNNRGLIVWRHNPFSAVCTIKGSDSVVEALTYSSNRFGPQIFSGGADRTIHKWELLNETDIQAQERYRGHTDSVLCLEYYDTLDMLISGSSDKLIRLWTFAPLPRNDIDTRSSETSIDLTLPENEKLSKSTAAQVQKLGQNFLEKITGLGYKYVLPGHSDIITGLVAFRRPDGHFLISVSWDANIIIWDLNRDNNHAKKVIQDAHLDYITDVTYSPDRSEFGTCAVDGSVYIWSFGTKFEKLRTLVGHTAEVTSIKWNKERQQWMTASQDSTIRLWNGDGRCVKCIRCPTGVTSMCIEKNMGHALVACVDLVIRLYNLHNEDIIQENRGHSDVVTDMVWIEETNQFMTCSWDHTIRLWNGPTKRMLGQTSPDSNHLNSIAYDLNRSVSGNYSIQTENASPIYETGFSFAAERSKSTTFIGAPDVATVLKNIVTSQHSLRKKSMSQHTASLATLNLDTKNDAKPMKKAQLSSPNLFPPKAQTSKLPPIV</sequence>
<name>A0A2P6NIT6_9EUKA</name>
<feature type="repeat" description="WD" evidence="3">
    <location>
        <begin position="8"/>
        <end position="38"/>
    </location>
</feature>